<proteinExistence type="predicted"/>
<evidence type="ECO:0000313" key="2">
    <source>
        <dbReference type="EMBL" id="KAF7406454.1"/>
    </source>
</evidence>
<dbReference type="AlphaFoldDB" id="A0A834KKG9"/>
<gene>
    <name evidence="2" type="ORF">HZH68_005823</name>
</gene>
<organism evidence="2 3">
    <name type="scientific">Vespula germanica</name>
    <name type="common">German yellow jacket</name>
    <name type="synonym">Paravespula germanica</name>
    <dbReference type="NCBI Taxonomy" id="30212"/>
    <lineage>
        <taxon>Eukaryota</taxon>
        <taxon>Metazoa</taxon>
        <taxon>Ecdysozoa</taxon>
        <taxon>Arthropoda</taxon>
        <taxon>Hexapoda</taxon>
        <taxon>Insecta</taxon>
        <taxon>Pterygota</taxon>
        <taxon>Neoptera</taxon>
        <taxon>Endopterygota</taxon>
        <taxon>Hymenoptera</taxon>
        <taxon>Apocrita</taxon>
        <taxon>Aculeata</taxon>
        <taxon>Vespoidea</taxon>
        <taxon>Vespidae</taxon>
        <taxon>Vespinae</taxon>
        <taxon>Vespula</taxon>
    </lineage>
</organism>
<feature type="region of interest" description="Disordered" evidence="1">
    <location>
        <begin position="1"/>
        <end position="29"/>
    </location>
</feature>
<sequence>MEELPEEKDSPVLNDSRSRHQGGCTKALYPSSRKSSKFLRERNSCTSDFVNFLGGEDKGESRRVGGYSFRAVVSEAKAMLSSERLTWQSDVTLEPLPTETRRVSILTIASGQAAIASLGNCPGATCYYLPYTLRKVC</sequence>
<comment type="caution">
    <text evidence="2">The sequence shown here is derived from an EMBL/GenBank/DDBJ whole genome shotgun (WGS) entry which is preliminary data.</text>
</comment>
<dbReference type="EMBL" id="JACSDZ010000004">
    <property type="protein sequence ID" value="KAF7406454.1"/>
    <property type="molecule type" value="Genomic_DNA"/>
</dbReference>
<evidence type="ECO:0000313" key="3">
    <source>
        <dbReference type="Proteomes" id="UP000617340"/>
    </source>
</evidence>
<accession>A0A834KKG9</accession>
<name>A0A834KKG9_VESGE</name>
<reference evidence="2" key="1">
    <citation type="journal article" date="2020" name="G3 (Bethesda)">
        <title>High-Quality Assemblies for Three Invasive Social Wasps from the &lt;i&gt;Vespula&lt;/i&gt; Genus.</title>
        <authorList>
            <person name="Harrop T.W.R."/>
            <person name="Guhlin J."/>
            <person name="McLaughlin G.M."/>
            <person name="Permina E."/>
            <person name="Stockwell P."/>
            <person name="Gilligan J."/>
            <person name="Le Lec M.F."/>
            <person name="Gruber M.A.M."/>
            <person name="Quinn O."/>
            <person name="Lovegrove M."/>
            <person name="Duncan E.J."/>
            <person name="Remnant E.J."/>
            <person name="Van Eeckhoven J."/>
            <person name="Graham B."/>
            <person name="Knapp R.A."/>
            <person name="Langford K.W."/>
            <person name="Kronenberg Z."/>
            <person name="Press M.O."/>
            <person name="Eacker S.M."/>
            <person name="Wilson-Rankin E.E."/>
            <person name="Purcell J."/>
            <person name="Lester P.J."/>
            <person name="Dearden P.K."/>
        </authorList>
    </citation>
    <scope>NUCLEOTIDE SEQUENCE</scope>
    <source>
        <strain evidence="2">Linc-1</strain>
    </source>
</reference>
<keyword evidence="3" id="KW-1185">Reference proteome</keyword>
<dbReference type="Proteomes" id="UP000617340">
    <property type="component" value="Unassembled WGS sequence"/>
</dbReference>
<protein>
    <submittedName>
        <fullName evidence="2">Uncharacterized protein</fullName>
    </submittedName>
</protein>
<evidence type="ECO:0000256" key="1">
    <source>
        <dbReference type="SAM" id="MobiDB-lite"/>
    </source>
</evidence>